<organism evidence="2 3">
    <name type="scientific">Leptotrichia hofstadii F0254</name>
    <dbReference type="NCBI Taxonomy" id="634994"/>
    <lineage>
        <taxon>Bacteria</taxon>
        <taxon>Fusobacteriati</taxon>
        <taxon>Fusobacteriota</taxon>
        <taxon>Fusobacteriia</taxon>
        <taxon>Fusobacteriales</taxon>
        <taxon>Leptotrichiaceae</taxon>
        <taxon>Leptotrichia</taxon>
    </lineage>
</organism>
<reference evidence="2 3" key="1">
    <citation type="submission" date="2009-09" db="EMBL/GenBank/DDBJ databases">
        <authorList>
            <person name="Weinstock G."/>
            <person name="Sodergren E."/>
            <person name="Clifton S."/>
            <person name="Fulton L."/>
            <person name="Fulton B."/>
            <person name="Courtney L."/>
            <person name="Fronick C."/>
            <person name="Harrison M."/>
            <person name="Strong C."/>
            <person name="Farmer C."/>
            <person name="Delahaunty K."/>
            <person name="Markovic C."/>
            <person name="Hall O."/>
            <person name="Minx P."/>
            <person name="Tomlinson C."/>
            <person name="Mitreva M."/>
            <person name="Nelson J."/>
            <person name="Hou S."/>
            <person name="Wollam A."/>
            <person name="Pepin K.H."/>
            <person name="Johnson M."/>
            <person name="Bhonagiri V."/>
            <person name="Nash W.E."/>
            <person name="Warren W."/>
            <person name="Chinwalla A."/>
            <person name="Mardis E.R."/>
            <person name="Wilson R.K."/>
        </authorList>
    </citation>
    <scope>NUCLEOTIDE SEQUENCE [LARGE SCALE GENOMIC DNA]</scope>
    <source>
        <strain evidence="2 3">F0254</strain>
    </source>
</reference>
<protein>
    <submittedName>
        <fullName evidence="2">Protein TraX</fullName>
    </submittedName>
</protein>
<accession>C9MZY6</accession>
<dbReference type="RefSeq" id="WP_006805408.1">
    <property type="nucleotide sequence ID" value="NZ_GG700633.1"/>
</dbReference>
<dbReference type="STRING" id="634994.GCWU000323_02106"/>
<dbReference type="Proteomes" id="UP000006233">
    <property type="component" value="Unassembled WGS sequence"/>
</dbReference>
<keyword evidence="1" id="KW-0812">Transmembrane</keyword>
<evidence type="ECO:0000256" key="1">
    <source>
        <dbReference type="SAM" id="Phobius"/>
    </source>
</evidence>
<proteinExistence type="predicted"/>
<sequence>MKKLNTNQLKYIALFFMFLDSVFFAFLGLLPSWIHLITRFVAPLFAFFTVEGFYHTRNREKYMARLWTAAVLMQFGNIISFIMLGQRYQIIDNIFLTLALGFTVIYFLQKGRRDKKAIYNILGIISFSFYDNIFFFSNCDWNLFYRA</sequence>
<dbReference type="EMBL" id="ACVB02000024">
    <property type="protein sequence ID" value="EEX73963.1"/>
    <property type="molecule type" value="Genomic_DNA"/>
</dbReference>
<keyword evidence="1" id="KW-1133">Transmembrane helix</keyword>
<keyword evidence="1" id="KW-0472">Membrane</keyword>
<feature type="transmembrane region" description="Helical" evidence="1">
    <location>
        <begin position="36"/>
        <end position="54"/>
    </location>
</feature>
<dbReference type="HOGENOM" id="CLU_1765751_0_0_0"/>
<feature type="transmembrane region" description="Helical" evidence="1">
    <location>
        <begin position="12"/>
        <end position="30"/>
    </location>
</feature>
<evidence type="ECO:0000313" key="2">
    <source>
        <dbReference type="EMBL" id="EEX73963.1"/>
    </source>
</evidence>
<dbReference type="eggNOG" id="ENOG502ZEW4">
    <property type="taxonomic scope" value="Bacteria"/>
</dbReference>
<dbReference type="InterPro" id="IPR008875">
    <property type="entry name" value="TraX"/>
</dbReference>
<comment type="caution">
    <text evidence="2">The sequence shown here is derived from an EMBL/GenBank/DDBJ whole genome shotgun (WGS) entry which is preliminary data.</text>
</comment>
<name>C9MZY6_9FUSO</name>
<feature type="transmembrane region" description="Helical" evidence="1">
    <location>
        <begin position="66"/>
        <end position="84"/>
    </location>
</feature>
<feature type="transmembrane region" description="Helical" evidence="1">
    <location>
        <begin position="90"/>
        <end position="108"/>
    </location>
</feature>
<dbReference type="Pfam" id="PF05857">
    <property type="entry name" value="TraX"/>
    <property type="match status" value="1"/>
</dbReference>
<evidence type="ECO:0000313" key="3">
    <source>
        <dbReference type="Proteomes" id="UP000006233"/>
    </source>
</evidence>
<feature type="transmembrane region" description="Helical" evidence="1">
    <location>
        <begin position="117"/>
        <end position="137"/>
    </location>
</feature>
<dbReference type="AlphaFoldDB" id="C9MZY6"/>
<gene>
    <name evidence="2" type="ORF">GCWU000323_02106</name>
</gene>